<evidence type="ECO:0000313" key="2">
    <source>
        <dbReference type="EMBL" id="ATB46344.1"/>
    </source>
</evidence>
<name>A0A250JR43_9BACT</name>
<feature type="region of interest" description="Disordered" evidence="1">
    <location>
        <begin position="85"/>
        <end position="174"/>
    </location>
</feature>
<keyword evidence="3" id="KW-1185">Reference proteome</keyword>
<feature type="compositionally biased region" description="Basic residues" evidence="1">
    <location>
        <begin position="1"/>
        <end position="12"/>
    </location>
</feature>
<accession>A0A250JR43</accession>
<organism evidence="2 3">
    <name type="scientific">Corallococcus macrosporus DSM 14697</name>
    <dbReference type="NCBI Taxonomy" id="1189310"/>
    <lineage>
        <taxon>Bacteria</taxon>
        <taxon>Pseudomonadati</taxon>
        <taxon>Myxococcota</taxon>
        <taxon>Myxococcia</taxon>
        <taxon>Myxococcales</taxon>
        <taxon>Cystobacterineae</taxon>
        <taxon>Myxococcaceae</taxon>
        <taxon>Corallococcus</taxon>
    </lineage>
</organism>
<protein>
    <submittedName>
        <fullName evidence="2">AT hook motif domain protein</fullName>
    </submittedName>
</protein>
<feature type="compositionally biased region" description="Polar residues" evidence="1">
    <location>
        <begin position="373"/>
        <end position="384"/>
    </location>
</feature>
<feature type="region of interest" description="Disordered" evidence="1">
    <location>
        <begin position="335"/>
        <end position="384"/>
    </location>
</feature>
<feature type="compositionally biased region" description="Acidic residues" evidence="1">
    <location>
        <begin position="350"/>
        <end position="359"/>
    </location>
</feature>
<reference evidence="2 3" key="1">
    <citation type="submission" date="2017-06" db="EMBL/GenBank/DDBJ databases">
        <title>Sequencing and comparative analysis of myxobacterial genomes.</title>
        <authorList>
            <person name="Rupp O."/>
            <person name="Goesmann A."/>
            <person name="Sogaard-Andersen L."/>
        </authorList>
    </citation>
    <scope>NUCLEOTIDE SEQUENCE [LARGE SCALE GENOMIC DNA]</scope>
    <source>
        <strain evidence="2 3">DSM 14697</strain>
    </source>
</reference>
<dbReference type="KEGG" id="mmas:MYMAC_001936"/>
<feature type="compositionally biased region" description="Basic and acidic residues" evidence="1">
    <location>
        <begin position="337"/>
        <end position="349"/>
    </location>
</feature>
<dbReference type="AlphaFoldDB" id="A0A250JR43"/>
<feature type="compositionally biased region" description="Pro residues" evidence="1">
    <location>
        <begin position="95"/>
        <end position="168"/>
    </location>
</feature>
<dbReference type="EMBL" id="CP022203">
    <property type="protein sequence ID" value="ATB46344.1"/>
    <property type="molecule type" value="Genomic_DNA"/>
</dbReference>
<sequence length="384" mass="41638">MAQKKPFKKLGRPTKAEGPRFPSDTVDRLLVEGEEVTTPRGYVRRRFPSFRELAQRFGVAHSAIARYAEHHDCLGRRKRLLAGTSRAMPVRAEAHPPPRPAPLASPAPAEALPPPPPAPAEALPLPPPPAPTEALPPPAPLAPPGPAEAHPPPPTSAPAEAPPPPPPTAQRKLGRPLKSAEPALPRQELDKALVFGDVKALPDGSTMTSYASYRELAERFGVATSLIANYSREHNCLRRREEAKTRIATKADQKLIELRANAIAVSKDDALKMIDGYLLGFEEALAEGRVRVDNPTDFNTMVRLKEFVMGGADSRQELHASFSLEGLQARHAQALRVARETTPAERGEVDAEVESEDKESDSASHPSDEILASGQSRRLMSQDA</sequence>
<dbReference type="RefSeq" id="WP_239989452.1">
    <property type="nucleotide sequence ID" value="NZ_CP022203.1"/>
</dbReference>
<dbReference type="Proteomes" id="UP000217343">
    <property type="component" value="Chromosome"/>
</dbReference>
<feature type="region of interest" description="Disordered" evidence="1">
    <location>
        <begin position="1"/>
        <end position="23"/>
    </location>
</feature>
<dbReference type="PRINTS" id="PR01217">
    <property type="entry name" value="PRICHEXTENSN"/>
</dbReference>
<evidence type="ECO:0000313" key="3">
    <source>
        <dbReference type="Proteomes" id="UP000217343"/>
    </source>
</evidence>
<proteinExistence type="predicted"/>
<gene>
    <name evidence="2" type="ORF">MYMAC_001936</name>
</gene>
<evidence type="ECO:0000256" key="1">
    <source>
        <dbReference type="SAM" id="MobiDB-lite"/>
    </source>
</evidence>